<evidence type="ECO:0000256" key="1">
    <source>
        <dbReference type="SAM" id="MobiDB-lite"/>
    </source>
</evidence>
<name>A0A8H5BYF6_9AGAR</name>
<dbReference type="AlphaFoldDB" id="A0A8H5BYF6"/>
<keyword evidence="3" id="KW-1185">Reference proteome</keyword>
<reference evidence="2 3" key="1">
    <citation type="journal article" date="2020" name="ISME J.">
        <title>Uncovering the hidden diversity of litter-decomposition mechanisms in mushroom-forming fungi.</title>
        <authorList>
            <person name="Floudas D."/>
            <person name="Bentzer J."/>
            <person name="Ahren D."/>
            <person name="Johansson T."/>
            <person name="Persson P."/>
            <person name="Tunlid A."/>
        </authorList>
    </citation>
    <scope>NUCLEOTIDE SEQUENCE [LARGE SCALE GENOMIC DNA]</scope>
    <source>
        <strain evidence="2 3">CBS 291.85</strain>
    </source>
</reference>
<accession>A0A8H5BYF6</accession>
<gene>
    <name evidence="2" type="ORF">D9758_018090</name>
</gene>
<evidence type="ECO:0000313" key="2">
    <source>
        <dbReference type="EMBL" id="KAF5331785.1"/>
    </source>
</evidence>
<comment type="caution">
    <text evidence="2">The sequence shown here is derived from an EMBL/GenBank/DDBJ whole genome shotgun (WGS) entry which is preliminary data.</text>
</comment>
<dbReference type="EMBL" id="JAACJM010000318">
    <property type="protein sequence ID" value="KAF5331785.1"/>
    <property type="molecule type" value="Genomic_DNA"/>
</dbReference>
<dbReference type="Proteomes" id="UP000559256">
    <property type="component" value="Unassembled WGS sequence"/>
</dbReference>
<feature type="region of interest" description="Disordered" evidence="1">
    <location>
        <begin position="169"/>
        <end position="193"/>
    </location>
</feature>
<sequence>MYFLLLASVQDALHTTIALRIRGAIAFKAPLWTLYTQRLLSESKEQSLSRLLSESIARVPTTSFKQEWASFVVSASKTLHTRTTKDLVTNTLRIWGAFLFESSKTLHTPASKNRSTIALRIRGATPPSSRQRPRRCTPPRVKIGQQLLSESEEQRLLRLASVQDAAHPRESNASFVSPASKTLHNPASKNRSTIALRIRGATPPSSRQRPRRCTPPRVKIASKTLYTHTTKNRSTIAPRIRGATPAEGSLRVQRVPATSFKQEWASFVVSASKTLHTRTTKDPVTNTLRIQCTSFVSPASKTLHTPATKNRSTVALRIRGAIAFEAAFWIQRATSAKTVPTLSVWASFVSPASKTLYTCTTKNRSTIAPRIRGAAPAKGSLCIQGESTPSINRKSTLLSHQRPRRYTHPHNQFHRKTALRIRGAAPAEGSLWTQRVPTPSFNPECTSFFSPASETLYTRTTKNRSTVALRIRGAIVFEVPLCTLQLKEYLHLQSNQVWASCVLPASKTLYTRMTENCSTIALRMRGAIALGLLSGSREYLLIQLIQNRLCCRTSVPDATTPHNQLRGKIAPRIRGAAPPKGSLCFQRESTPSINQKSTLSSHQRPRRYYTPQPISRKDCSTNSWSNSS</sequence>
<feature type="compositionally biased region" description="Polar residues" evidence="1">
    <location>
        <begin position="171"/>
        <end position="193"/>
    </location>
</feature>
<organism evidence="2 3">
    <name type="scientific">Tetrapyrgos nigripes</name>
    <dbReference type="NCBI Taxonomy" id="182062"/>
    <lineage>
        <taxon>Eukaryota</taxon>
        <taxon>Fungi</taxon>
        <taxon>Dikarya</taxon>
        <taxon>Basidiomycota</taxon>
        <taxon>Agaricomycotina</taxon>
        <taxon>Agaricomycetes</taxon>
        <taxon>Agaricomycetidae</taxon>
        <taxon>Agaricales</taxon>
        <taxon>Marasmiineae</taxon>
        <taxon>Marasmiaceae</taxon>
        <taxon>Tetrapyrgos</taxon>
    </lineage>
</organism>
<proteinExistence type="predicted"/>
<protein>
    <submittedName>
        <fullName evidence="2">Uncharacterized protein</fullName>
    </submittedName>
</protein>
<feature type="compositionally biased region" description="Polar residues" evidence="1">
    <location>
        <begin position="587"/>
        <end position="602"/>
    </location>
</feature>
<evidence type="ECO:0000313" key="3">
    <source>
        <dbReference type="Proteomes" id="UP000559256"/>
    </source>
</evidence>
<feature type="region of interest" description="Disordered" evidence="1">
    <location>
        <begin position="573"/>
        <end position="628"/>
    </location>
</feature>